<comment type="caution">
    <text evidence="6">The sequence shown here is derived from an EMBL/GenBank/DDBJ whole genome shotgun (WGS) entry which is preliminary data.</text>
</comment>
<dbReference type="RefSeq" id="XP_060295468.1">
    <property type="nucleotide sequence ID" value="XM_060445798.1"/>
</dbReference>
<name>A0AA40AE17_9PEZI</name>
<evidence type="ECO:0000256" key="4">
    <source>
        <dbReference type="ARBA" id="ARBA00023157"/>
    </source>
</evidence>
<evidence type="ECO:0000256" key="1">
    <source>
        <dbReference type="ARBA" id="ARBA00022487"/>
    </source>
</evidence>
<keyword evidence="4" id="KW-1015">Disulfide bond</keyword>
<dbReference type="EC" id="3.1.1.-" evidence="5"/>
<dbReference type="GO" id="GO:0052689">
    <property type="term" value="F:carboxylic ester hydrolase activity"/>
    <property type="evidence" value="ECO:0007669"/>
    <property type="project" value="UniProtKB-KW"/>
</dbReference>
<organism evidence="6 7">
    <name type="scientific">Lasiosphaeria miniovina</name>
    <dbReference type="NCBI Taxonomy" id="1954250"/>
    <lineage>
        <taxon>Eukaryota</taxon>
        <taxon>Fungi</taxon>
        <taxon>Dikarya</taxon>
        <taxon>Ascomycota</taxon>
        <taxon>Pezizomycotina</taxon>
        <taxon>Sordariomycetes</taxon>
        <taxon>Sordariomycetidae</taxon>
        <taxon>Sordariales</taxon>
        <taxon>Lasiosphaeriaceae</taxon>
        <taxon>Lasiosphaeria</taxon>
    </lineage>
</organism>
<keyword evidence="7" id="KW-1185">Reference proteome</keyword>
<evidence type="ECO:0000256" key="2">
    <source>
        <dbReference type="ARBA" id="ARBA00022729"/>
    </source>
</evidence>
<dbReference type="Pfam" id="PF07519">
    <property type="entry name" value="Tannase"/>
    <property type="match status" value="1"/>
</dbReference>
<dbReference type="AlphaFoldDB" id="A0AA40AE17"/>
<keyword evidence="2" id="KW-0732">Signal</keyword>
<evidence type="ECO:0000256" key="3">
    <source>
        <dbReference type="ARBA" id="ARBA00022801"/>
    </source>
</evidence>
<dbReference type="PANTHER" id="PTHR33938">
    <property type="entry name" value="FERULOYL ESTERASE B-RELATED"/>
    <property type="match status" value="1"/>
</dbReference>
<proteinExistence type="inferred from homology"/>
<gene>
    <name evidence="6" type="ORF">B0T26DRAFT_754175</name>
</gene>
<keyword evidence="1" id="KW-0719">Serine esterase</keyword>
<sequence length="78" mass="8053">MAMVGAVADGYATVTTDAGLNADGGPDTWALVSSGNVNLYALQNFGSAIIANALIARFYGRPSAYSYWNGCSQGGKRD</sequence>
<evidence type="ECO:0000313" key="6">
    <source>
        <dbReference type="EMBL" id="KAK0714146.1"/>
    </source>
</evidence>
<evidence type="ECO:0000256" key="5">
    <source>
        <dbReference type="RuleBase" id="RU361238"/>
    </source>
</evidence>
<dbReference type="PANTHER" id="PTHR33938:SF13">
    <property type="entry name" value="CARBOXYLIC ESTER HYDROLASE"/>
    <property type="match status" value="1"/>
</dbReference>
<evidence type="ECO:0000313" key="7">
    <source>
        <dbReference type="Proteomes" id="UP001172101"/>
    </source>
</evidence>
<protein>
    <recommendedName>
        <fullName evidence="5">Carboxylic ester hydrolase</fullName>
        <ecNumber evidence="5">3.1.1.-</ecNumber>
    </recommendedName>
</protein>
<keyword evidence="3 5" id="KW-0378">Hydrolase</keyword>
<dbReference type="InterPro" id="IPR011118">
    <property type="entry name" value="Tannase/feruloyl_esterase"/>
</dbReference>
<accession>A0AA40AE17</accession>
<dbReference type="GeneID" id="85329068"/>
<comment type="similarity">
    <text evidence="5">Belongs to the tannase family.</text>
</comment>
<reference evidence="6" key="1">
    <citation type="submission" date="2023-06" db="EMBL/GenBank/DDBJ databases">
        <title>Genome-scale phylogeny and comparative genomics of the fungal order Sordariales.</title>
        <authorList>
            <consortium name="Lawrence Berkeley National Laboratory"/>
            <person name="Hensen N."/>
            <person name="Bonometti L."/>
            <person name="Westerberg I."/>
            <person name="Brannstrom I.O."/>
            <person name="Guillou S."/>
            <person name="Cros-Aarteil S."/>
            <person name="Calhoun S."/>
            <person name="Haridas S."/>
            <person name="Kuo A."/>
            <person name="Mondo S."/>
            <person name="Pangilinan J."/>
            <person name="Riley R."/>
            <person name="LaButti K."/>
            <person name="Andreopoulos B."/>
            <person name="Lipzen A."/>
            <person name="Chen C."/>
            <person name="Yanf M."/>
            <person name="Daum C."/>
            <person name="Ng V."/>
            <person name="Clum A."/>
            <person name="Steindorff A."/>
            <person name="Ohm R."/>
            <person name="Martin F."/>
            <person name="Silar P."/>
            <person name="Natvig D."/>
            <person name="Lalanne C."/>
            <person name="Gautier V."/>
            <person name="Ament-velasquez S.L."/>
            <person name="Kruys A."/>
            <person name="Hutchinson M.I."/>
            <person name="Powell A.J."/>
            <person name="Barry K."/>
            <person name="Miller A.N."/>
            <person name="Grigoriev I.V."/>
            <person name="Debuchy R."/>
            <person name="Gladieux P."/>
            <person name="Thoren M.H."/>
            <person name="Johannesson H."/>
        </authorList>
    </citation>
    <scope>NUCLEOTIDE SEQUENCE</scope>
    <source>
        <strain evidence="6">SMH2392-1A</strain>
    </source>
</reference>
<dbReference type="EMBL" id="JAUIRO010000005">
    <property type="protein sequence ID" value="KAK0714146.1"/>
    <property type="molecule type" value="Genomic_DNA"/>
</dbReference>
<dbReference type="Proteomes" id="UP001172101">
    <property type="component" value="Unassembled WGS sequence"/>
</dbReference>